<dbReference type="InterPro" id="IPR059106">
    <property type="entry name" value="WHD_MalT"/>
</dbReference>
<comment type="caution">
    <text evidence="6">The sequence shown here is derived from an EMBL/GenBank/DDBJ whole genome shotgun (WGS) entry which is preliminary data.</text>
</comment>
<dbReference type="EMBL" id="AKGD01000001">
    <property type="protein sequence ID" value="EIT71056.1"/>
    <property type="molecule type" value="Genomic_DNA"/>
</dbReference>
<dbReference type="PATRIC" id="fig|1172194.4.peg.1145"/>
<dbReference type="InterPro" id="IPR000792">
    <property type="entry name" value="Tscrpt_reg_LuxR_C"/>
</dbReference>
<feature type="domain" description="HTH luxR-type" evidence="5">
    <location>
        <begin position="850"/>
        <end position="915"/>
    </location>
</feature>
<dbReference type="PANTHER" id="PTHR44688:SF16">
    <property type="entry name" value="DNA-BINDING TRANSCRIPTIONAL ACTIVATOR DEVR_DOSR"/>
    <property type="match status" value="1"/>
</dbReference>
<evidence type="ECO:0000259" key="5">
    <source>
        <dbReference type="PROSITE" id="PS50043"/>
    </source>
</evidence>
<evidence type="ECO:0000313" key="6">
    <source>
        <dbReference type="EMBL" id="EIT71056.1"/>
    </source>
</evidence>
<dbReference type="SUPFAM" id="SSF46894">
    <property type="entry name" value="C-terminal effector domain of the bipartite response regulators"/>
    <property type="match status" value="1"/>
</dbReference>
<dbReference type="Proteomes" id="UP000003704">
    <property type="component" value="Unassembled WGS sequence"/>
</dbReference>
<name>I8I4D7_9GAMM</name>
<dbReference type="SMART" id="SM00421">
    <property type="entry name" value="HTH_LUXR"/>
    <property type="match status" value="1"/>
</dbReference>
<dbReference type="Gene3D" id="3.40.50.300">
    <property type="entry name" value="P-loop containing nucleotide triphosphate hydrolases"/>
    <property type="match status" value="1"/>
</dbReference>
<protein>
    <recommendedName>
        <fullName evidence="5">HTH luxR-type domain-containing protein</fullName>
    </recommendedName>
</protein>
<dbReference type="InterPro" id="IPR027417">
    <property type="entry name" value="P-loop_NTPase"/>
</dbReference>
<dbReference type="InterPro" id="IPR011990">
    <property type="entry name" value="TPR-like_helical_dom_sf"/>
</dbReference>
<keyword evidence="2" id="KW-0805">Transcription regulation</keyword>
<dbReference type="Gene3D" id="1.10.10.10">
    <property type="entry name" value="Winged helix-like DNA-binding domain superfamily/Winged helix DNA-binding domain"/>
    <property type="match status" value="1"/>
</dbReference>
<dbReference type="PANTHER" id="PTHR44688">
    <property type="entry name" value="DNA-BINDING TRANSCRIPTIONAL ACTIVATOR DEVR_DOSR"/>
    <property type="match status" value="1"/>
</dbReference>
<dbReference type="SUPFAM" id="SSF52540">
    <property type="entry name" value="P-loop containing nucleoside triphosphate hydrolases"/>
    <property type="match status" value="1"/>
</dbReference>
<accession>I8I4D7</accession>
<sequence length="918" mass="102437">MPNRSFKITKPRQIMSKFKPPAGSGSLLPRRRLLDKINEGLNRRLVLIHGPAGFGKTTLAVQWRQVLIERGARVAWLSLDTEDDELERFLCYMVEAIRYVEPSIGIDAISLLEGKSEQATSFVLTDLVNELEVFEGEIFLVLDDWHLIRNEAIQKSLVFLIEHAPSNLHLIITSRTQPPLPLGTLRVQSQLTEIDSVDLRFDVDESSIFLRDLNQLDVDSDDVQLLWRTTEGWIAALQLASISLRSSSDTEALIHSFSGKHQAIGKYLVENVLNNLPAATLDFLMKTSILESLSGDLCAAVTGRADSQALLEQLQEEDMFVRARDEEMQWFRYHHLFADFLRRRLERDHPEKVASLHRAASAWFAAQLETEEAVRHALAAGDIDRAIELVERDAMWLVHHSLMATLLRLINRLPRDRIANRCELQFAIAWANCLTHHSSEAQKALEHIERSLDGPTLPNEDSIRAEAQVVQSCIDIFADRLTGVEALLRPLIVDVEANGPWVTGVGANVLTYVLIQTFRFEEALSLQRWASSLHERNPGPFSGVYGHCFTGMAEFALGQLTQAEESFSEALRLARNVAGRHSHAAQLAGALLGQLLYERNALGDAELLLEDSRTLGVEGGVGDFSIATYIYSCRLEVLNERYGDAHAILDEGAQVARKQSIERLAHAVESERIRLYLLQGDLRAADQLLIYLDEIRPAPATEEPGIAHQLHEIRQRSRARVLGAKGEYPAAVQILNLLIADAQKRGRRLAEMQSRAQLACVLEIAGNRAEAETALIPAVIYGASDGMFRTFLDEGPRLISVLERLRDRCRHGQVPAEMPPTSSYTLATIIAAGRQERRAPAQRSSQSVAAAPTIEPLKARELDILKMLSQGRSNKEISRDLGVGIDTVKWYLKGIYAKLGVARRVQATTAARRLGLLS</sequence>
<organism evidence="6 7">
    <name type="scientific">Hydrocarboniphaga effusa AP103</name>
    <dbReference type="NCBI Taxonomy" id="1172194"/>
    <lineage>
        <taxon>Bacteria</taxon>
        <taxon>Pseudomonadati</taxon>
        <taxon>Pseudomonadota</taxon>
        <taxon>Gammaproteobacteria</taxon>
        <taxon>Nevskiales</taxon>
        <taxon>Nevskiaceae</taxon>
        <taxon>Hydrocarboniphaga</taxon>
    </lineage>
</organism>
<dbReference type="CDD" id="cd06170">
    <property type="entry name" value="LuxR_C_like"/>
    <property type="match status" value="1"/>
</dbReference>
<evidence type="ECO:0000256" key="1">
    <source>
        <dbReference type="ARBA" id="ARBA00022737"/>
    </source>
</evidence>
<dbReference type="PROSITE" id="PS50043">
    <property type="entry name" value="HTH_LUXR_2"/>
    <property type="match status" value="1"/>
</dbReference>
<proteinExistence type="predicted"/>
<evidence type="ECO:0000256" key="2">
    <source>
        <dbReference type="ARBA" id="ARBA00023015"/>
    </source>
</evidence>
<dbReference type="AlphaFoldDB" id="I8I4D7"/>
<dbReference type="STRING" id="1172194.WQQ_11930"/>
<dbReference type="PRINTS" id="PR00038">
    <property type="entry name" value="HTHLUXR"/>
</dbReference>
<dbReference type="Pfam" id="PF24883">
    <property type="entry name" value="NPHP3_N"/>
    <property type="match status" value="1"/>
</dbReference>
<dbReference type="Pfam" id="PF17874">
    <property type="entry name" value="TPR_MalT"/>
    <property type="match status" value="1"/>
</dbReference>
<dbReference type="InterPro" id="IPR016032">
    <property type="entry name" value="Sig_transdc_resp-reg_C-effctor"/>
</dbReference>
<reference evidence="6 7" key="1">
    <citation type="journal article" date="2012" name="J. Bacteriol.">
        <title>Genome Sequence of n-Alkane-Degrading Hydrocarboniphaga effusa Strain AP103T (ATCC BAA-332T).</title>
        <authorList>
            <person name="Chang H.K."/>
            <person name="Zylstra G.J."/>
            <person name="Chae J.C."/>
        </authorList>
    </citation>
    <scope>NUCLEOTIDE SEQUENCE [LARGE SCALE GENOMIC DNA]</scope>
    <source>
        <strain evidence="6 7">AP103</strain>
    </source>
</reference>
<evidence type="ECO:0000256" key="3">
    <source>
        <dbReference type="ARBA" id="ARBA00023125"/>
    </source>
</evidence>
<dbReference type="InterPro" id="IPR036388">
    <property type="entry name" value="WH-like_DNA-bd_sf"/>
</dbReference>
<dbReference type="SUPFAM" id="SSF48452">
    <property type="entry name" value="TPR-like"/>
    <property type="match status" value="1"/>
</dbReference>
<dbReference type="GO" id="GO:0003677">
    <property type="term" value="F:DNA binding"/>
    <property type="evidence" value="ECO:0007669"/>
    <property type="project" value="UniProtKB-KW"/>
</dbReference>
<keyword evidence="4" id="KW-0804">Transcription</keyword>
<evidence type="ECO:0000256" key="4">
    <source>
        <dbReference type="ARBA" id="ARBA00023163"/>
    </source>
</evidence>
<gene>
    <name evidence="6" type="ORF">WQQ_11930</name>
</gene>
<keyword evidence="7" id="KW-1185">Reference proteome</keyword>
<dbReference type="Pfam" id="PF00196">
    <property type="entry name" value="GerE"/>
    <property type="match status" value="1"/>
</dbReference>
<dbReference type="InterPro" id="IPR056884">
    <property type="entry name" value="NPHP3-like_N"/>
</dbReference>
<dbReference type="InterPro" id="IPR041617">
    <property type="entry name" value="TPR_MalT"/>
</dbReference>
<dbReference type="Pfam" id="PF25873">
    <property type="entry name" value="WHD_MalT"/>
    <property type="match status" value="1"/>
</dbReference>
<dbReference type="GO" id="GO:0006355">
    <property type="term" value="P:regulation of DNA-templated transcription"/>
    <property type="evidence" value="ECO:0007669"/>
    <property type="project" value="InterPro"/>
</dbReference>
<dbReference type="Gene3D" id="1.25.40.10">
    <property type="entry name" value="Tetratricopeptide repeat domain"/>
    <property type="match status" value="1"/>
</dbReference>
<keyword evidence="3" id="KW-0238">DNA-binding</keyword>
<evidence type="ECO:0000313" key="7">
    <source>
        <dbReference type="Proteomes" id="UP000003704"/>
    </source>
</evidence>
<keyword evidence="1" id="KW-0677">Repeat</keyword>